<evidence type="ECO:0000313" key="2">
    <source>
        <dbReference type="EMBL" id="OMH81319.1"/>
    </source>
</evidence>
<feature type="region of interest" description="Disordered" evidence="1">
    <location>
        <begin position="148"/>
        <end position="180"/>
    </location>
</feature>
<evidence type="ECO:0000256" key="1">
    <source>
        <dbReference type="SAM" id="MobiDB-lite"/>
    </source>
</evidence>
<comment type="caution">
    <text evidence="2">The sequence shown here is derived from an EMBL/GenBank/DDBJ whole genome shotgun (WGS) entry which is preliminary data.</text>
</comment>
<dbReference type="OrthoDB" id="285729at2759"/>
<reference evidence="3" key="1">
    <citation type="submission" date="2017-01" db="EMBL/GenBank/DDBJ databases">
        <authorList>
            <person name="Wang Y."/>
            <person name="White M."/>
            <person name="Kvist S."/>
            <person name="Moncalvo J.-M."/>
        </authorList>
    </citation>
    <scope>NUCLEOTIDE SEQUENCE [LARGE SCALE GENOMIC DNA]</scope>
    <source>
        <strain evidence="3">COL-18-3</strain>
    </source>
</reference>
<organism evidence="2 3">
    <name type="scientific">Zancudomyces culisetae</name>
    <name type="common">Gut fungus</name>
    <name type="synonym">Smittium culisetae</name>
    <dbReference type="NCBI Taxonomy" id="1213189"/>
    <lineage>
        <taxon>Eukaryota</taxon>
        <taxon>Fungi</taxon>
        <taxon>Fungi incertae sedis</taxon>
        <taxon>Zoopagomycota</taxon>
        <taxon>Kickxellomycotina</taxon>
        <taxon>Harpellomycetes</taxon>
        <taxon>Harpellales</taxon>
        <taxon>Legeriomycetaceae</taxon>
        <taxon>Zancudomyces</taxon>
    </lineage>
</organism>
<proteinExistence type="predicted"/>
<dbReference type="AlphaFoldDB" id="A0A1R1PK57"/>
<dbReference type="InterPro" id="IPR019002">
    <property type="entry name" value="Ribosome_biogenesis_Nop16"/>
</dbReference>
<sequence>MANPRARKKLKNPKLKVSGKPKKKLKFKGLHLLKDGWNKKGSVAENYKRVGLVSKLNGISGGANKKFWLDVPSYQKKQQEEQEGEPQKVASEENEFADIEEMLEDQKVEYAQLGGKNYEELTEEEMKKYIPAGYGIIKRDSKGKVEKIIVPETGEAGEEEEEEEEEEEIEREKAPVEPKTDIARSKSLAFIHFYFVKRSPKTKYKS</sequence>
<protein>
    <submittedName>
        <fullName evidence="2">Nucleolar protein 16</fullName>
    </submittedName>
</protein>
<dbReference type="Pfam" id="PF09420">
    <property type="entry name" value="Nop16"/>
    <property type="match status" value="1"/>
</dbReference>
<dbReference type="EMBL" id="LSSK01000928">
    <property type="protein sequence ID" value="OMH81319.1"/>
    <property type="molecule type" value="Genomic_DNA"/>
</dbReference>
<gene>
    <name evidence="2" type="ORF">AX774_g5232</name>
</gene>
<evidence type="ECO:0000313" key="3">
    <source>
        <dbReference type="Proteomes" id="UP000188320"/>
    </source>
</evidence>
<feature type="region of interest" description="Disordered" evidence="1">
    <location>
        <begin position="1"/>
        <end position="20"/>
    </location>
</feature>
<keyword evidence="3" id="KW-1185">Reference proteome</keyword>
<name>A0A1R1PK57_ZANCU</name>
<feature type="compositionally biased region" description="Acidic residues" evidence="1">
    <location>
        <begin position="155"/>
        <end position="169"/>
    </location>
</feature>
<accession>A0A1R1PK57</accession>
<feature type="compositionally biased region" description="Basic and acidic residues" evidence="1">
    <location>
        <begin position="170"/>
        <end position="180"/>
    </location>
</feature>
<dbReference type="Proteomes" id="UP000188320">
    <property type="component" value="Unassembled WGS sequence"/>
</dbReference>